<feature type="region of interest" description="Disordered" evidence="3">
    <location>
        <begin position="102"/>
        <end position="171"/>
    </location>
</feature>
<dbReference type="AlphaFoldDB" id="A0A067CXC8"/>
<dbReference type="OMA" id="WSSCARR"/>
<dbReference type="STRING" id="695850.A0A067CXC8"/>
<dbReference type="Proteomes" id="UP000030745">
    <property type="component" value="Unassembled WGS sequence"/>
</dbReference>
<evidence type="ECO:0000313" key="7">
    <source>
        <dbReference type="EMBL" id="KDO35143.1"/>
    </source>
</evidence>
<dbReference type="PRINTS" id="PR00092">
    <property type="entry name" value="TYROSINASE"/>
</dbReference>
<organism evidence="7 8">
    <name type="scientific">Saprolegnia parasitica (strain CBS 223.65)</name>
    <dbReference type="NCBI Taxonomy" id="695850"/>
    <lineage>
        <taxon>Eukaryota</taxon>
        <taxon>Sar</taxon>
        <taxon>Stramenopiles</taxon>
        <taxon>Oomycota</taxon>
        <taxon>Saprolegniomycetes</taxon>
        <taxon>Saprolegniales</taxon>
        <taxon>Saprolegniaceae</taxon>
        <taxon>Saprolegnia</taxon>
    </lineage>
</organism>
<dbReference type="PANTHER" id="PTHR11474:SF126">
    <property type="entry name" value="TYROSINASE-LIKE PROTEIN TYR-1-RELATED"/>
    <property type="match status" value="1"/>
</dbReference>
<dbReference type="OrthoDB" id="61409at2759"/>
<dbReference type="RefSeq" id="XP_012194828.1">
    <property type="nucleotide sequence ID" value="XM_012339438.1"/>
</dbReference>
<feature type="domain" description="Tyrosinase copper-binding" evidence="6">
    <location>
        <begin position="381"/>
        <end position="392"/>
    </location>
</feature>
<dbReference type="GeneID" id="24140433"/>
<accession>A0A067CXC8</accession>
<feature type="domain" description="Tyrosinase copper-binding" evidence="5">
    <location>
        <begin position="213"/>
        <end position="230"/>
    </location>
</feature>
<dbReference type="SUPFAM" id="SSF48056">
    <property type="entry name" value="Di-copper centre-containing domain"/>
    <property type="match status" value="1"/>
</dbReference>
<reference evidence="7 8" key="1">
    <citation type="journal article" date="2013" name="PLoS Genet.">
        <title>Distinctive expansion of potential virulence genes in the genome of the oomycete fish pathogen Saprolegnia parasitica.</title>
        <authorList>
            <person name="Jiang R.H."/>
            <person name="de Bruijn I."/>
            <person name="Haas B.J."/>
            <person name="Belmonte R."/>
            <person name="Lobach L."/>
            <person name="Christie J."/>
            <person name="van den Ackerveken G."/>
            <person name="Bottin A."/>
            <person name="Bulone V."/>
            <person name="Diaz-Moreno S.M."/>
            <person name="Dumas B."/>
            <person name="Fan L."/>
            <person name="Gaulin E."/>
            <person name="Govers F."/>
            <person name="Grenville-Briggs L.J."/>
            <person name="Horner N.R."/>
            <person name="Levin J.Z."/>
            <person name="Mammella M."/>
            <person name="Meijer H.J."/>
            <person name="Morris P."/>
            <person name="Nusbaum C."/>
            <person name="Oome S."/>
            <person name="Phillips A.J."/>
            <person name="van Rooyen D."/>
            <person name="Rzeszutek E."/>
            <person name="Saraiva M."/>
            <person name="Secombes C.J."/>
            <person name="Seidl M.F."/>
            <person name="Snel B."/>
            <person name="Stassen J.H."/>
            <person name="Sykes S."/>
            <person name="Tripathy S."/>
            <person name="van den Berg H."/>
            <person name="Vega-Arreguin J.C."/>
            <person name="Wawra S."/>
            <person name="Young S.K."/>
            <person name="Zeng Q."/>
            <person name="Dieguez-Uribeondo J."/>
            <person name="Russ C."/>
            <person name="Tyler B.M."/>
            <person name="van West P."/>
        </authorList>
    </citation>
    <scope>NUCLEOTIDE SEQUENCE [LARGE SCALE GENOMIC DNA]</scope>
    <source>
        <strain evidence="7 8">CBS 223.65</strain>
    </source>
</reference>
<evidence type="ECO:0000313" key="8">
    <source>
        <dbReference type="Proteomes" id="UP000030745"/>
    </source>
</evidence>
<keyword evidence="8" id="KW-1185">Reference proteome</keyword>
<proteinExistence type="predicted"/>
<dbReference type="GO" id="GO:0046872">
    <property type="term" value="F:metal ion binding"/>
    <property type="evidence" value="ECO:0007669"/>
    <property type="project" value="UniProtKB-KW"/>
</dbReference>
<dbReference type="CDD" id="cd00257">
    <property type="entry name" value="beta-trefoil_FSCN-like"/>
    <property type="match status" value="1"/>
</dbReference>
<evidence type="ECO:0000256" key="4">
    <source>
        <dbReference type="SAM" id="SignalP"/>
    </source>
</evidence>
<dbReference type="Gene3D" id="1.10.1280.10">
    <property type="entry name" value="Di-copper center containing domain from catechol oxidase"/>
    <property type="match status" value="1"/>
</dbReference>
<keyword evidence="1" id="KW-0479">Metal-binding</keyword>
<dbReference type="Gene3D" id="2.80.10.50">
    <property type="match status" value="1"/>
</dbReference>
<keyword evidence="4" id="KW-0732">Signal</keyword>
<evidence type="ECO:0000259" key="5">
    <source>
        <dbReference type="PROSITE" id="PS00497"/>
    </source>
</evidence>
<dbReference type="PROSITE" id="PS00497">
    <property type="entry name" value="TYROSINASE_1"/>
    <property type="match status" value="1"/>
</dbReference>
<dbReference type="GO" id="GO:0016491">
    <property type="term" value="F:oxidoreductase activity"/>
    <property type="evidence" value="ECO:0007669"/>
    <property type="project" value="InterPro"/>
</dbReference>
<evidence type="ECO:0000256" key="2">
    <source>
        <dbReference type="ARBA" id="ARBA00023008"/>
    </source>
</evidence>
<feature type="signal peptide" evidence="4">
    <location>
        <begin position="1"/>
        <end position="18"/>
    </location>
</feature>
<dbReference type="SUPFAM" id="SSF50405">
    <property type="entry name" value="Actin-crosslinking proteins"/>
    <property type="match status" value="1"/>
</dbReference>
<dbReference type="VEuPathDB" id="FungiDB:SPRG_18965"/>
<dbReference type="KEGG" id="spar:SPRG_18965"/>
<evidence type="ECO:0000256" key="1">
    <source>
        <dbReference type="ARBA" id="ARBA00022723"/>
    </source>
</evidence>
<feature type="chain" id="PRO_5001635055" description="Tyrosinase copper-binding domain-containing protein" evidence="4">
    <location>
        <begin position="19"/>
        <end position="635"/>
    </location>
</feature>
<dbReference type="InterPro" id="IPR050316">
    <property type="entry name" value="Tyrosinase/Hemocyanin"/>
</dbReference>
<dbReference type="InterPro" id="IPR008999">
    <property type="entry name" value="Actin-crosslinking"/>
</dbReference>
<dbReference type="PANTHER" id="PTHR11474">
    <property type="entry name" value="TYROSINASE FAMILY MEMBER"/>
    <property type="match status" value="1"/>
</dbReference>
<dbReference type="EMBL" id="KK583190">
    <property type="protein sequence ID" value="KDO35143.1"/>
    <property type="molecule type" value="Genomic_DNA"/>
</dbReference>
<name>A0A067CXC8_SAPPC</name>
<dbReference type="PROSITE" id="PS00498">
    <property type="entry name" value="TYROSINASE_2"/>
    <property type="match status" value="1"/>
</dbReference>
<gene>
    <name evidence="7" type="ORF">SPRG_18965</name>
</gene>
<dbReference type="Pfam" id="PF00264">
    <property type="entry name" value="Tyrosinase"/>
    <property type="match status" value="1"/>
</dbReference>
<keyword evidence="2" id="KW-0186">Copper</keyword>
<dbReference type="InterPro" id="IPR002227">
    <property type="entry name" value="Tyrosinase_Cu-bd"/>
</dbReference>
<protein>
    <recommendedName>
        <fullName evidence="5 6">Tyrosinase copper-binding domain-containing protein</fullName>
    </recommendedName>
</protein>
<dbReference type="InterPro" id="IPR008922">
    <property type="entry name" value="Di-copper_centre_dom_sf"/>
</dbReference>
<evidence type="ECO:0000259" key="6">
    <source>
        <dbReference type="PROSITE" id="PS00498"/>
    </source>
</evidence>
<evidence type="ECO:0000256" key="3">
    <source>
        <dbReference type="SAM" id="MobiDB-lite"/>
    </source>
</evidence>
<sequence>MLHLERLFLLATVAGSLAVADQCCFKDGDVISLRSDTGNYIGRCDSCVSNGAYKDSAFVHVKTPASSPWAQWTVVNTGNGKIALRADSGKYLSRCNNLTPAPTTVTPAPTTVTPAPTTVTPAPTTVTPAPTTVTPAPTPSPITETPKPTTVTPVPTSSTPSTCTQPRVRKSWSSLSDAEKTTYKSAIANAMDSGLYQRFLSIHNERMGNMQAHNTCVFIYWHRQFLVGFENMLRSLKPAFACVTIPYFDYINDNTKYMAGTCTTMNTCSPILNELGSATAGSTQTITINGQSIRGRCDATSPLNHFSQYEGTGTNGAKCVPRGMYASTYFPSQVGFTSIKNAIMNSNDVASVNTAIEDSAHNYMHNALGGAMTNPFVSPADPIFFSHHATIDALNAIYYKCRVAPKGYSDGQKQTEALAFKGCTVGGSPISATSAIGMRVVVNGQTIDVRSEASTKAFFKDVPTQYYKLIDNTNLGVNSYSYELSGLLGDLYSNCGTAGLQSASSLRSLKEEAAPKSSHSSTGSLQNYIVPNSGGHLIKYNSWRKAVTKVARGLGWPAAKTETEINKMVVAYYHYCLPGGVTELSAEFKAQWHVKTATSKQTDVLNKILDGSDPIQIPGWQALNRLLGCANGPAY</sequence>
<feature type="compositionally biased region" description="Low complexity" evidence="3">
    <location>
        <begin position="102"/>
        <end position="166"/>
    </location>
</feature>